<proteinExistence type="predicted"/>
<gene>
    <name evidence="1" type="ORF">LCGC14_0808530</name>
</gene>
<name>A0A0F9S7K1_9ZZZZ</name>
<reference evidence="1" key="1">
    <citation type="journal article" date="2015" name="Nature">
        <title>Complex archaea that bridge the gap between prokaryotes and eukaryotes.</title>
        <authorList>
            <person name="Spang A."/>
            <person name="Saw J.H."/>
            <person name="Jorgensen S.L."/>
            <person name="Zaremba-Niedzwiedzka K."/>
            <person name="Martijn J."/>
            <person name="Lind A.E."/>
            <person name="van Eijk R."/>
            <person name="Schleper C."/>
            <person name="Guy L."/>
            <person name="Ettema T.J."/>
        </authorList>
    </citation>
    <scope>NUCLEOTIDE SEQUENCE</scope>
</reference>
<evidence type="ECO:0000313" key="1">
    <source>
        <dbReference type="EMBL" id="KKN32981.1"/>
    </source>
</evidence>
<organism evidence="1">
    <name type="scientific">marine sediment metagenome</name>
    <dbReference type="NCBI Taxonomy" id="412755"/>
    <lineage>
        <taxon>unclassified sequences</taxon>
        <taxon>metagenomes</taxon>
        <taxon>ecological metagenomes</taxon>
    </lineage>
</organism>
<dbReference type="EMBL" id="LAZR01002215">
    <property type="protein sequence ID" value="KKN32981.1"/>
    <property type="molecule type" value="Genomic_DNA"/>
</dbReference>
<dbReference type="AlphaFoldDB" id="A0A0F9S7K1"/>
<sequence length="53" mass="6343">MNKNPISETERQHLRAEHRARVARCTEDLQVRYAAQKIVDLARQQAEEEYFNE</sequence>
<accession>A0A0F9S7K1</accession>
<comment type="caution">
    <text evidence="1">The sequence shown here is derived from an EMBL/GenBank/DDBJ whole genome shotgun (WGS) entry which is preliminary data.</text>
</comment>
<protein>
    <submittedName>
        <fullName evidence="1">Uncharacterized protein</fullName>
    </submittedName>
</protein>